<keyword evidence="2" id="KW-1185">Reference proteome</keyword>
<evidence type="ECO:0000313" key="1">
    <source>
        <dbReference type="EMBL" id="MFD2541241.1"/>
    </source>
</evidence>
<comment type="caution">
    <text evidence="1">The sequence shown here is derived from an EMBL/GenBank/DDBJ whole genome shotgun (WGS) entry which is preliminary data.</text>
</comment>
<protein>
    <submittedName>
        <fullName evidence="1">Uncharacterized protein</fullName>
    </submittedName>
</protein>
<reference evidence="2" key="1">
    <citation type="journal article" date="2019" name="Int. J. Syst. Evol. Microbiol.">
        <title>The Global Catalogue of Microorganisms (GCM) 10K type strain sequencing project: providing services to taxonomists for standard genome sequencing and annotation.</title>
        <authorList>
            <consortium name="The Broad Institute Genomics Platform"/>
            <consortium name="The Broad Institute Genome Sequencing Center for Infectious Disease"/>
            <person name="Wu L."/>
            <person name="Ma J."/>
        </authorList>
    </citation>
    <scope>NUCLEOTIDE SEQUENCE [LARGE SCALE GENOMIC DNA]</scope>
    <source>
        <strain evidence="2">KCTC 42808</strain>
    </source>
</reference>
<dbReference type="Proteomes" id="UP001597467">
    <property type="component" value="Unassembled WGS sequence"/>
</dbReference>
<sequence length="313" mass="34858">MRSSKITIADPIKVTKLSIPDTTNVFVIKGYQLADTCFVNMGANPKNVITEHVPSTSIDGREFNALDYSALTTSDLETEAYGAVLELQQNISKIETVKDVDLALKVVSLYKSQYTILNEDFQPYIKQYKLKYTVVIDPLLLYFKDGNWSSLEGNSVHHSIFPEHLLAEQGNLQDIITVKVTKPEVGQLQNLVNTEQVEGIVYRDTPPFNLEIAVNNTTLTKDTVALTQLGAFKSTSVKDIQSGETSGLMLFKENRSTAMGPLVPSFSEHIKSIDFDSAEISALSQRIIQKVYKEKSKNIDLLIESLKARKAAF</sequence>
<evidence type="ECO:0000313" key="2">
    <source>
        <dbReference type="Proteomes" id="UP001597467"/>
    </source>
</evidence>
<proteinExistence type="predicted"/>
<dbReference type="RefSeq" id="WP_379900738.1">
    <property type="nucleotide sequence ID" value="NZ_JBHULM010000004.1"/>
</dbReference>
<name>A0ABW5JWX1_9FLAO</name>
<dbReference type="EMBL" id="JBHULM010000004">
    <property type="protein sequence ID" value="MFD2541241.1"/>
    <property type="molecule type" value="Genomic_DNA"/>
</dbReference>
<organism evidence="1 2">
    <name type="scientific">Lacinutrix gracilariae</name>
    <dbReference type="NCBI Taxonomy" id="1747198"/>
    <lineage>
        <taxon>Bacteria</taxon>
        <taxon>Pseudomonadati</taxon>
        <taxon>Bacteroidota</taxon>
        <taxon>Flavobacteriia</taxon>
        <taxon>Flavobacteriales</taxon>
        <taxon>Flavobacteriaceae</taxon>
        <taxon>Lacinutrix</taxon>
    </lineage>
</organism>
<gene>
    <name evidence="1" type="ORF">ACFSSB_02830</name>
</gene>
<accession>A0ABW5JWX1</accession>